<proteinExistence type="predicted"/>
<protein>
    <submittedName>
        <fullName evidence="5">VRR-NUC domain-containing protein</fullName>
    </submittedName>
</protein>
<name>A0ABZ1AJI6_AROEV</name>
<organism evidence="5 6">
    <name type="scientific">Aromatoleum evansii</name>
    <name type="common">Azoarcus evansii</name>
    <dbReference type="NCBI Taxonomy" id="59406"/>
    <lineage>
        <taxon>Bacteria</taxon>
        <taxon>Pseudomonadati</taxon>
        <taxon>Pseudomonadota</taxon>
        <taxon>Betaproteobacteria</taxon>
        <taxon>Rhodocyclales</taxon>
        <taxon>Rhodocyclaceae</taxon>
        <taxon>Aromatoleum</taxon>
    </lineage>
</organism>
<evidence type="ECO:0000256" key="1">
    <source>
        <dbReference type="ARBA" id="ARBA00001946"/>
    </source>
</evidence>
<sequence length="166" mass="20058">MQSDFLFSFHTDQRERFRDGTLVRDWRRRYPQIFDEDDERVLNTEHQRRYHFFEWLSAVLLFEATGYISLVEKYTSKSHPNKRKTLQQILTPKTFQWLCENESGQPDLFVFQPVTKDWFFCEVKGGSDRIRQNQIEWMDRFGSMLTEENISSNGKMRVLSLQEVNV</sequence>
<keyword evidence="6" id="KW-1185">Reference proteome</keyword>
<comment type="cofactor">
    <cofactor evidence="1">
        <name>Mg(2+)</name>
        <dbReference type="ChEBI" id="CHEBI:18420"/>
    </cofactor>
</comment>
<dbReference type="Pfam" id="PF08774">
    <property type="entry name" value="VRR_NUC"/>
    <property type="match status" value="1"/>
</dbReference>
<evidence type="ECO:0000313" key="6">
    <source>
        <dbReference type="Proteomes" id="UP001626593"/>
    </source>
</evidence>
<evidence type="ECO:0000256" key="3">
    <source>
        <dbReference type="ARBA" id="ARBA00022801"/>
    </source>
</evidence>
<gene>
    <name evidence="5" type="ORF">U5817_17960</name>
</gene>
<dbReference type="Proteomes" id="UP001626593">
    <property type="component" value="Chromosome"/>
</dbReference>
<keyword evidence="2" id="KW-0540">Nuclease</keyword>
<keyword evidence="3" id="KW-0378">Hydrolase</keyword>
<dbReference type="EMBL" id="CP141259">
    <property type="protein sequence ID" value="WRL45079.1"/>
    <property type="molecule type" value="Genomic_DNA"/>
</dbReference>
<evidence type="ECO:0000313" key="5">
    <source>
        <dbReference type="EMBL" id="WRL45079.1"/>
    </source>
</evidence>
<evidence type="ECO:0000256" key="2">
    <source>
        <dbReference type="ARBA" id="ARBA00022722"/>
    </source>
</evidence>
<accession>A0ABZ1AJI6</accession>
<reference evidence="5 6" key="1">
    <citation type="submission" date="2023-12" db="EMBL/GenBank/DDBJ databases">
        <title>A. evansii MAY27, complete genome.</title>
        <authorList>
            <person name="Wang Y."/>
        </authorList>
    </citation>
    <scope>NUCLEOTIDE SEQUENCE [LARGE SCALE GENOMIC DNA]</scope>
    <source>
        <strain evidence="5 6">MAY27</strain>
    </source>
</reference>
<evidence type="ECO:0000259" key="4">
    <source>
        <dbReference type="Pfam" id="PF08774"/>
    </source>
</evidence>
<dbReference type="InterPro" id="IPR014883">
    <property type="entry name" value="VRR_NUC"/>
</dbReference>
<dbReference type="RefSeq" id="WP_407278308.1">
    <property type="nucleotide sequence ID" value="NZ_CP141259.1"/>
</dbReference>
<feature type="domain" description="VRR-NUC" evidence="4">
    <location>
        <begin position="98"/>
        <end position="142"/>
    </location>
</feature>